<evidence type="ECO:0000256" key="3">
    <source>
        <dbReference type="SAM" id="Coils"/>
    </source>
</evidence>
<evidence type="ECO:0000259" key="5">
    <source>
        <dbReference type="Pfam" id="PF17293"/>
    </source>
</evidence>
<name>A0A327NF93_9BACT</name>
<dbReference type="Gene3D" id="1.10.443.10">
    <property type="entry name" value="Intergrase catalytic core"/>
    <property type="match status" value="1"/>
</dbReference>
<dbReference type="AlphaFoldDB" id="A0A327NF93"/>
<evidence type="ECO:0000256" key="2">
    <source>
        <dbReference type="ARBA" id="ARBA00023172"/>
    </source>
</evidence>
<dbReference type="GO" id="GO:0006310">
    <property type="term" value="P:DNA recombination"/>
    <property type="evidence" value="ECO:0007669"/>
    <property type="project" value="UniProtKB-KW"/>
</dbReference>
<evidence type="ECO:0000256" key="1">
    <source>
        <dbReference type="ARBA" id="ARBA00023125"/>
    </source>
</evidence>
<feature type="coiled-coil region" evidence="3">
    <location>
        <begin position="103"/>
        <end position="134"/>
    </location>
</feature>
<dbReference type="Pfam" id="PF13102">
    <property type="entry name" value="Phage_int_SAM_5"/>
    <property type="match status" value="1"/>
</dbReference>
<sequence length="473" mass="54951">MSGYILFFGYIGTIYDKRDCMGVHISLTMYNINRMCVLFWFRKSTNTKQVPTDEINTNDPQGFIQMRVTYNTERDEFGSTHIECKKSQWDTENQTFKGKSIWAQEQNKKLNAYKHRIEKQIEDLERENDEVTISLIKHAFCNKQRSRGGQGTISQRRTIFTLIEVCVYHYQLQEKRHKLGKLSKSTLEIQSNYAANISDYLIFAKRDKLPATSLNQDFMDDMALYFTSVEKFGAGHIENHLKFVKQALKMATERQLILKNPLANYRIEASEEEPDTTHLTIEQLERLITFDFLAMARAGELHPAAAESLDKERDAFVFNCFTGMHHCDYKSKLFRIDKDKNEEYWLIGKRQKTKKEFFLKLLEPGVAVLKKYGESLEALPVKSNQKRNDTLKLIAAYLGLPVRLSTKIARKTFADLALNEMLIPADDVATMLGLTSTERLKHYARPRRNRLARLLSSWETLSSHLHQNEQQAA</sequence>
<gene>
    <name evidence="6" type="ORF">HMF3257_05860</name>
</gene>
<dbReference type="GO" id="GO:0003677">
    <property type="term" value="F:DNA binding"/>
    <property type="evidence" value="ECO:0007669"/>
    <property type="project" value="UniProtKB-KW"/>
</dbReference>
<evidence type="ECO:0000313" key="7">
    <source>
        <dbReference type="Proteomes" id="UP000249016"/>
    </source>
</evidence>
<dbReference type="Proteomes" id="UP000249016">
    <property type="component" value="Unassembled WGS sequence"/>
</dbReference>
<dbReference type="Pfam" id="PF17293">
    <property type="entry name" value="Arm-DNA-bind_5"/>
    <property type="match status" value="1"/>
</dbReference>
<dbReference type="InterPro" id="IPR013762">
    <property type="entry name" value="Integrase-like_cat_sf"/>
</dbReference>
<dbReference type="EMBL" id="QLII01000001">
    <property type="protein sequence ID" value="RAI74010.1"/>
    <property type="molecule type" value="Genomic_DNA"/>
</dbReference>
<dbReference type="InterPro" id="IPR010998">
    <property type="entry name" value="Integrase_recombinase_N"/>
</dbReference>
<accession>A0A327NF93</accession>
<dbReference type="Gene3D" id="1.10.150.130">
    <property type="match status" value="1"/>
</dbReference>
<keyword evidence="1" id="KW-0238">DNA-binding</keyword>
<keyword evidence="7" id="KW-1185">Reference proteome</keyword>
<dbReference type="InterPro" id="IPR035386">
    <property type="entry name" value="Arm-DNA-bind_5"/>
</dbReference>
<proteinExistence type="predicted"/>
<keyword evidence="3" id="KW-0175">Coiled coil</keyword>
<organism evidence="6 7">
    <name type="scientific">Spirosoma telluris</name>
    <dbReference type="NCBI Taxonomy" id="2183553"/>
    <lineage>
        <taxon>Bacteria</taxon>
        <taxon>Pseudomonadati</taxon>
        <taxon>Bacteroidota</taxon>
        <taxon>Cytophagia</taxon>
        <taxon>Cytophagales</taxon>
        <taxon>Cytophagaceae</taxon>
        <taxon>Spirosoma</taxon>
    </lineage>
</organism>
<feature type="domain" description="Phage integrase SAM-like" evidence="4">
    <location>
        <begin position="173"/>
        <end position="267"/>
    </location>
</feature>
<reference evidence="6 7" key="1">
    <citation type="submission" date="2018-06" db="EMBL/GenBank/DDBJ databases">
        <title>Spirosoma sp. HMF3257 Genome sequencing and assembly.</title>
        <authorList>
            <person name="Kang H."/>
            <person name="Cha I."/>
            <person name="Kim H."/>
            <person name="Kang J."/>
            <person name="Joh K."/>
        </authorList>
    </citation>
    <scope>NUCLEOTIDE SEQUENCE [LARGE SCALE GENOMIC DNA]</scope>
    <source>
        <strain evidence="6 7">HMF3257</strain>
    </source>
</reference>
<feature type="domain" description="Arm DNA-binding" evidence="5">
    <location>
        <begin position="64"/>
        <end position="137"/>
    </location>
</feature>
<dbReference type="SUPFAM" id="SSF56349">
    <property type="entry name" value="DNA breaking-rejoining enzymes"/>
    <property type="match status" value="1"/>
</dbReference>
<evidence type="ECO:0000259" key="4">
    <source>
        <dbReference type="Pfam" id="PF13102"/>
    </source>
</evidence>
<keyword evidence="2" id="KW-0233">DNA recombination</keyword>
<dbReference type="InterPro" id="IPR025269">
    <property type="entry name" value="SAM-like_dom"/>
</dbReference>
<dbReference type="OrthoDB" id="937349at2"/>
<evidence type="ECO:0000313" key="6">
    <source>
        <dbReference type="EMBL" id="RAI74010.1"/>
    </source>
</evidence>
<protein>
    <submittedName>
        <fullName evidence="6">Uncharacterized protein</fullName>
    </submittedName>
</protein>
<dbReference type="InterPro" id="IPR011010">
    <property type="entry name" value="DNA_brk_join_enz"/>
</dbReference>
<comment type="caution">
    <text evidence="6">The sequence shown here is derived from an EMBL/GenBank/DDBJ whole genome shotgun (WGS) entry which is preliminary data.</text>
</comment>
<dbReference type="GO" id="GO:0015074">
    <property type="term" value="P:DNA integration"/>
    <property type="evidence" value="ECO:0007669"/>
    <property type="project" value="InterPro"/>
</dbReference>